<accession>A0A6P7FY50</accession>
<feature type="compositionally biased region" description="Low complexity" evidence="1">
    <location>
        <begin position="84"/>
        <end position="113"/>
    </location>
</feature>
<dbReference type="InParanoid" id="A0A6P7FY50"/>
<dbReference type="AlphaFoldDB" id="A0A6P7FY50"/>
<dbReference type="RefSeq" id="XP_028141411.1">
    <property type="nucleotide sequence ID" value="XM_028285610.1"/>
</dbReference>
<evidence type="ECO:0000256" key="1">
    <source>
        <dbReference type="SAM" id="MobiDB-lite"/>
    </source>
</evidence>
<proteinExistence type="predicted"/>
<gene>
    <name evidence="2" type="primary">LOC114335380</name>
</gene>
<feature type="region of interest" description="Disordered" evidence="1">
    <location>
        <begin position="66"/>
        <end position="113"/>
    </location>
</feature>
<evidence type="ECO:0000313" key="2">
    <source>
        <dbReference type="RefSeq" id="XP_028141411.1"/>
    </source>
</evidence>
<sequence length="113" mass="12046">MTYGEVLSVFTNNVTSQLYHTIISKMGSRTNKILNLALENNSAVAGSSGNEVDNSKNFDFDNVFGEETKHGGVVNPGKHNRCESTGSRISLSRSSSSSSSRSSSSSTKSISSF</sequence>
<name>A0A6P7FY50_DIAVI</name>
<reference evidence="2" key="1">
    <citation type="submission" date="2025-08" db="UniProtKB">
        <authorList>
            <consortium name="RefSeq"/>
        </authorList>
    </citation>
    <scope>IDENTIFICATION</scope>
    <source>
        <tissue evidence="2">Whole insect</tissue>
    </source>
</reference>
<protein>
    <submittedName>
        <fullName evidence="2">Bromodomain-containing protein DDB_G0271118-like</fullName>
    </submittedName>
</protein>
<organism evidence="2">
    <name type="scientific">Diabrotica virgifera virgifera</name>
    <name type="common">western corn rootworm</name>
    <dbReference type="NCBI Taxonomy" id="50390"/>
    <lineage>
        <taxon>Eukaryota</taxon>
        <taxon>Metazoa</taxon>
        <taxon>Ecdysozoa</taxon>
        <taxon>Arthropoda</taxon>
        <taxon>Hexapoda</taxon>
        <taxon>Insecta</taxon>
        <taxon>Pterygota</taxon>
        <taxon>Neoptera</taxon>
        <taxon>Endopterygota</taxon>
        <taxon>Coleoptera</taxon>
        <taxon>Polyphaga</taxon>
        <taxon>Cucujiformia</taxon>
        <taxon>Chrysomeloidea</taxon>
        <taxon>Chrysomelidae</taxon>
        <taxon>Galerucinae</taxon>
        <taxon>Diabroticina</taxon>
        <taxon>Diabroticites</taxon>
        <taxon>Diabrotica</taxon>
    </lineage>
</organism>